<sequence>MFLDLALSSFHLFADYALFSTLQLVHTFYQVQLLAATNQDE</sequence>
<organism evidence="1">
    <name type="scientific">Arundo donax</name>
    <name type="common">Giant reed</name>
    <name type="synonym">Donax arundinaceus</name>
    <dbReference type="NCBI Taxonomy" id="35708"/>
    <lineage>
        <taxon>Eukaryota</taxon>
        <taxon>Viridiplantae</taxon>
        <taxon>Streptophyta</taxon>
        <taxon>Embryophyta</taxon>
        <taxon>Tracheophyta</taxon>
        <taxon>Spermatophyta</taxon>
        <taxon>Magnoliopsida</taxon>
        <taxon>Liliopsida</taxon>
        <taxon>Poales</taxon>
        <taxon>Poaceae</taxon>
        <taxon>PACMAD clade</taxon>
        <taxon>Arundinoideae</taxon>
        <taxon>Arundineae</taxon>
        <taxon>Arundo</taxon>
    </lineage>
</organism>
<dbReference type="AlphaFoldDB" id="A0A0A9A6B4"/>
<dbReference type="EMBL" id="GBRH01250671">
    <property type="protein sequence ID" value="JAD47224.1"/>
    <property type="molecule type" value="Transcribed_RNA"/>
</dbReference>
<reference evidence="1" key="2">
    <citation type="journal article" date="2015" name="Data Brief">
        <title>Shoot transcriptome of the giant reed, Arundo donax.</title>
        <authorList>
            <person name="Barrero R.A."/>
            <person name="Guerrero F.D."/>
            <person name="Moolhuijzen P."/>
            <person name="Goolsby J.A."/>
            <person name="Tidwell J."/>
            <person name="Bellgard S.E."/>
            <person name="Bellgard M.I."/>
        </authorList>
    </citation>
    <scope>NUCLEOTIDE SEQUENCE</scope>
    <source>
        <tissue evidence="1">Shoot tissue taken approximately 20 cm above the soil surface</tissue>
    </source>
</reference>
<name>A0A0A9A6B4_ARUDO</name>
<evidence type="ECO:0000313" key="1">
    <source>
        <dbReference type="EMBL" id="JAD47224.1"/>
    </source>
</evidence>
<proteinExistence type="predicted"/>
<accession>A0A0A9A6B4</accession>
<reference evidence="1" key="1">
    <citation type="submission" date="2014-09" db="EMBL/GenBank/DDBJ databases">
        <authorList>
            <person name="Magalhaes I.L.F."/>
            <person name="Oliveira U."/>
            <person name="Santos F.R."/>
            <person name="Vidigal T.H.D.A."/>
            <person name="Brescovit A.D."/>
            <person name="Santos A.J."/>
        </authorList>
    </citation>
    <scope>NUCLEOTIDE SEQUENCE</scope>
    <source>
        <tissue evidence="1">Shoot tissue taken approximately 20 cm above the soil surface</tissue>
    </source>
</reference>
<protein>
    <submittedName>
        <fullName evidence="1">Uncharacterized protein</fullName>
    </submittedName>
</protein>